<feature type="region of interest" description="Disordered" evidence="1">
    <location>
        <begin position="239"/>
        <end position="271"/>
    </location>
</feature>
<proteinExistence type="predicted"/>
<keyword evidence="2" id="KW-0472">Membrane</keyword>
<evidence type="ECO:0000256" key="3">
    <source>
        <dbReference type="SAM" id="SignalP"/>
    </source>
</evidence>
<accession>A0ABP4DU59</accession>
<keyword evidence="5" id="KW-1185">Reference proteome</keyword>
<comment type="caution">
    <text evidence="4">The sequence shown here is derived from an EMBL/GenBank/DDBJ whole genome shotgun (WGS) entry which is preliminary data.</text>
</comment>
<dbReference type="EMBL" id="BAAALD010000004">
    <property type="protein sequence ID" value="GAA1070813.1"/>
    <property type="molecule type" value="Genomic_DNA"/>
</dbReference>
<feature type="chain" id="PRO_5045392253" description="LPXTG cell wall anchor domain-containing protein" evidence="3">
    <location>
        <begin position="31"/>
        <end position="304"/>
    </location>
</feature>
<dbReference type="Proteomes" id="UP001499987">
    <property type="component" value="Unassembled WGS sequence"/>
</dbReference>
<feature type="signal peptide" evidence="3">
    <location>
        <begin position="1"/>
        <end position="30"/>
    </location>
</feature>
<evidence type="ECO:0000313" key="4">
    <source>
        <dbReference type="EMBL" id="GAA1070813.1"/>
    </source>
</evidence>
<keyword evidence="2" id="KW-0812">Transmembrane</keyword>
<keyword evidence="3" id="KW-0732">Signal</keyword>
<dbReference type="NCBIfam" id="NF041527">
    <property type="entry name" value="SCO1860_LAETG"/>
    <property type="match status" value="1"/>
</dbReference>
<reference evidence="5" key="1">
    <citation type="journal article" date="2019" name="Int. J. Syst. Evol. Microbiol.">
        <title>The Global Catalogue of Microorganisms (GCM) 10K type strain sequencing project: providing services to taxonomists for standard genome sequencing and annotation.</title>
        <authorList>
            <consortium name="The Broad Institute Genomics Platform"/>
            <consortium name="The Broad Institute Genome Sequencing Center for Infectious Disease"/>
            <person name="Wu L."/>
            <person name="Ma J."/>
        </authorList>
    </citation>
    <scope>NUCLEOTIDE SEQUENCE [LARGE SCALE GENOMIC DNA]</scope>
    <source>
        <strain evidence="5">JCM 13002</strain>
    </source>
</reference>
<organism evidence="4 5">
    <name type="scientific">Kitasatospora arboriphila</name>
    <dbReference type="NCBI Taxonomy" id="258052"/>
    <lineage>
        <taxon>Bacteria</taxon>
        <taxon>Bacillati</taxon>
        <taxon>Actinomycetota</taxon>
        <taxon>Actinomycetes</taxon>
        <taxon>Kitasatosporales</taxon>
        <taxon>Streptomycetaceae</taxon>
        <taxon>Kitasatospora</taxon>
    </lineage>
</organism>
<keyword evidence="2" id="KW-1133">Transmembrane helix</keyword>
<dbReference type="InterPro" id="IPR048202">
    <property type="entry name" value="SCO1860-like"/>
</dbReference>
<evidence type="ECO:0008006" key="6">
    <source>
        <dbReference type="Google" id="ProtNLM"/>
    </source>
</evidence>
<feature type="transmembrane region" description="Helical" evidence="2">
    <location>
        <begin position="276"/>
        <end position="294"/>
    </location>
</feature>
<name>A0ABP4DU59_9ACTN</name>
<sequence>MPSRSSVRAVAASLAASALAVSLPAATAQAATPKGSAGSARAVTAEVDLEVSLLDKAVRVPVDATLNKVQTPAERDASMLTAAVDGVDRGRPVTLVKADVGRSVTHSDDRGTSASVTLADADVHAPGLPGTTLLGLQALSAEVTCPVDGRPTAKVTSPLKLTVLGRPVSVGLNSPSRVAVPAVGTVEVEFSKKTVTTTTAAASALEVSVDLNPLNLNVARVTGKVTVASVSCEKPTAAPVVQTSRPAPKPTKADLPVPAGQPGALASTGSSGTGTLVGGAATLLVTGGAALWATRRRRAHARRR</sequence>
<evidence type="ECO:0000256" key="2">
    <source>
        <dbReference type="SAM" id="Phobius"/>
    </source>
</evidence>
<gene>
    <name evidence="4" type="ORF">GCM10009663_07170</name>
</gene>
<protein>
    <recommendedName>
        <fullName evidence="6">LPXTG cell wall anchor domain-containing protein</fullName>
    </recommendedName>
</protein>
<dbReference type="RefSeq" id="WP_344621973.1">
    <property type="nucleotide sequence ID" value="NZ_BAAALD010000004.1"/>
</dbReference>
<evidence type="ECO:0000256" key="1">
    <source>
        <dbReference type="SAM" id="MobiDB-lite"/>
    </source>
</evidence>
<evidence type="ECO:0000313" key="5">
    <source>
        <dbReference type="Proteomes" id="UP001499987"/>
    </source>
</evidence>